<accession>A0A4Y7PG98</accession>
<keyword evidence="1" id="KW-1133">Transmembrane helix</keyword>
<proteinExistence type="predicted"/>
<gene>
    <name evidence="2" type="ORF">BD410DRAFT_846246</name>
</gene>
<reference evidence="2 3" key="1">
    <citation type="submission" date="2018-06" db="EMBL/GenBank/DDBJ databases">
        <title>A transcriptomic atlas of mushroom development highlights an independent origin of complex multicellularity.</title>
        <authorList>
            <consortium name="DOE Joint Genome Institute"/>
            <person name="Krizsan K."/>
            <person name="Almasi E."/>
            <person name="Merenyi Z."/>
            <person name="Sahu N."/>
            <person name="Viragh M."/>
            <person name="Koszo T."/>
            <person name="Mondo S."/>
            <person name="Kiss B."/>
            <person name="Balint B."/>
            <person name="Kues U."/>
            <person name="Barry K."/>
            <person name="Hegedus J.C."/>
            <person name="Henrissat B."/>
            <person name="Johnson J."/>
            <person name="Lipzen A."/>
            <person name="Ohm R."/>
            <person name="Nagy I."/>
            <person name="Pangilinan J."/>
            <person name="Yan J."/>
            <person name="Xiong Y."/>
            <person name="Grigoriev I.V."/>
            <person name="Hibbett D.S."/>
            <person name="Nagy L.G."/>
        </authorList>
    </citation>
    <scope>NUCLEOTIDE SEQUENCE [LARGE SCALE GENOMIC DNA]</scope>
    <source>
        <strain evidence="2 3">SZMC22713</strain>
    </source>
</reference>
<keyword evidence="1" id="KW-0812">Transmembrane</keyword>
<organism evidence="2 3">
    <name type="scientific">Rickenella mellea</name>
    <dbReference type="NCBI Taxonomy" id="50990"/>
    <lineage>
        <taxon>Eukaryota</taxon>
        <taxon>Fungi</taxon>
        <taxon>Dikarya</taxon>
        <taxon>Basidiomycota</taxon>
        <taxon>Agaricomycotina</taxon>
        <taxon>Agaricomycetes</taxon>
        <taxon>Hymenochaetales</taxon>
        <taxon>Rickenellaceae</taxon>
        <taxon>Rickenella</taxon>
    </lineage>
</organism>
<dbReference type="Proteomes" id="UP000294933">
    <property type="component" value="Unassembled WGS sequence"/>
</dbReference>
<dbReference type="AlphaFoldDB" id="A0A4Y7PG98"/>
<keyword evidence="3" id="KW-1185">Reference proteome</keyword>
<name>A0A4Y7PG98_9AGAM</name>
<evidence type="ECO:0000313" key="2">
    <source>
        <dbReference type="EMBL" id="TDL14206.1"/>
    </source>
</evidence>
<evidence type="ECO:0000313" key="3">
    <source>
        <dbReference type="Proteomes" id="UP000294933"/>
    </source>
</evidence>
<feature type="transmembrane region" description="Helical" evidence="1">
    <location>
        <begin position="12"/>
        <end position="30"/>
    </location>
</feature>
<dbReference type="EMBL" id="ML170372">
    <property type="protein sequence ID" value="TDL14206.1"/>
    <property type="molecule type" value="Genomic_DNA"/>
</dbReference>
<protein>
    <submittedName>
        <fullName evidence="2">Uncharacterized protein</fullName>
    </submittedName>
</protein>
<keyword evidence="1" id="KW-0472">Membrane</keyword>
<evidence type="ECO:0000256" key="1">
    <source>
        <dbReference type="SAM" id="Phobius"/>
    </source>
</evidence>
<sequence length="55" mass="6055">MKGVFSLLSSGWPFICLFDFVGFLILPNVLDSKPLGSYQPGEPLSSLIFSFSIEI</sequence>
<dbReference type="VEuPathDB" id="FungiDB:BD410DRAFT_846246"/>